<accession>A0A090TAY9</accession>
<dbReference type="AlphaFoldDB" id="A0A090TAY9"/>
<dbReference type="Proteomes" id="UP000029224">
    <property type="component" value="Unassembled WGS sequence"/>
</dbReference>
<keyword evidence="2" id="KW-1185">Reference proteome</keyword>
<evidence type="ECO:0000313" key="1">
    <source>
        <dbReference type="EMBL" id="GAL37135.1"/>
    </source>
</evidence>
<proteinExistence type="predicted"/>
<comment type="caution">
    <text evidence="1">The sequence shown here is derived from an EMBL/GenBank/DDBJ whole genome shotgun (WGS) entry which is preliminary data.</text>
</comment>
<organism evidence="1 2">
    <name type="scientific">Vibrio maritimus</name>
    <dbReference type="NCBI Taxonomy" id="990268"/>
    <lineage>
        <taxon>Bacteria</taxon>
        <taxon>Pseudomonadati</taxon>
        <taxon>Pseudomonadota</taxon>
        <taxon>Gammaproteobacteria</taxon>
        <taxon>Vibrionales</taxon>
        <taxon>Vibrionaceae</taxon>
        <taxon>Vibrio</taxon>
    </lineage>
</organism>
<evidence type="ECO:0000313" key="2">
    <source>
        <dbReference type="Proteomes" id="UP000029224"/>
    </source>
</evidence>
<protein>
    <submittedName>
        <fullName evidence="1">Uncharacterized protein</fullName>
    </submittedName>
</protein>
<name>A0A090TAY9_9VIBR</name>
<gene>
    <name evidence="1" type="ORF">JCM19240_3084</name>
</gene>
<sequence length="47" mass="5486">MRSESPNARYEYQQRCQQYSYPSTRNNNAPSLEEALQARFGVKETSV</sequence>
<reference evidence="1 2" key="2">
    <citation type="submission" date="2014-09" db="EMBL/GenBank/DDBJ databases">
        <authorList>
            <consortium name="NBRP consortium"/>
            <person name="Sawabe T."/>
            <person name="Meirelles P."/>
            <person name="Nakanishi M."/>
            <person name="Sayaka M."/>
            <person name="Hattori M."/>
            <person name="Ohkuma M."/>
        </authorList>
    </citation>
    <scope>NUCLEOTIDE SEQUENCE [LARGE SCALE GENOMIC DNA]</scope>
    <source>
        <strain evidence="1 2">JCM 19240</strain>
    </source>
</reference>
<reference evidence="1 2" key="1">
    <citation type="submission" date="2014-09" db="EMBL/GenBank/DDBJ databases">
        <title>Vibrio maritimus JCM 19240. (C210) whole genome shotgun sequence.</title>
        <authorList>
            <person name="Sawabe T."/>
            <person name="Meirelles P."/>
            <person name="Nakanishi M."/>
            <person name="Sayaka M."/>
            <person name="Hattori M."/>
            <person name="Ohkuma M."/>
        </authorList>
    </citation>
    <scope>NUCLEOTIDE SEQUENCE [LARGE SCALE GENOMIC DNA]</scope>
    <source>
        <strain evidence="1 2">JCM 19240</strain>
    </source>
</reference>
<dbReference type="EMBL" id="BBMT01000014">
    <property type="protein sequence ID" value="GAL37135.1"/>
    <property type="molecule type" value="Genomic_DNA"/>
</dbReference>